<reference evidence="8 9" key="1">
    <citation type="submission" date="2019-09" db="EMBL/GenBank/DDBJ databases">
        <title>Genome sequence of Rhodovastum atsumiense, a diverse member of the Acetobacteraceae family of non-sulfur purple photosynthetic bacteria.</title>
        <authorList>
            <person name="Meyer T."/>
            <person name="Kyndt J."/>
        </authorList>
    </citation>
    <scope>NUCLEOTIDE SEQUENCE [LARGE SCALE GENOMIC DNA]</scope>
    <source>
        <strain evidence="8 9">DSM 21279</strain>
    </source>
</reference>
<feature type="domain" description="CheR-type methyltransferase" evidence="7">
    <location>
        <begin position="20"/>
        <end position="294"/>
    </location>
</feature>
<evidence type="ECO:0000256" key="3">
    <source>
        <dbReference type="ARBA" id="ARBA00022679"/>
    </source>
</evidence>
<comment type="caution">
    <text evidence="8">The sequence shown here is derived from an EMBL/GenBank/DDBJ whole genome shotgun (WGS) entry which is preliminary data.</text>
</comment>
<dbReference type="PIRSF" id="PIRSF000410">
    <property type="entry name" value="CheR"/>
    <property type="match status" value="1"/>
</dbReference>
<dbReference type="GO" id="GO:0008983">
    <property type="term" value="F:protein-glutamate O-methyltransferase activity"/>
    <property type="evidence" value="ECO:0007669"/>
    <property type="project" value="UniProtKB-EC"/>
</dbReference>
<keyword evidence="3 5" id="KW-0808">Transferase</keyword>
<feature type="binding site" evidence="6">
    <location>
        <position position="93"/>
    </location>
    <ligand>
        <name>S-adenosyl-L-methionine</name>
        <dbReference type="ChEBI" id="CHEBI:59789"/>
    </ligand>
</feature>
<evidence type="ECO:0000256" key="4">
    <source>
        <dbReference type="ARBA" id="ARBA00022691"/>
    </source>
</evidence>
<dbReference type="EMBL" id="VWPK01000004">
    <property type="protein sequence ID" value="KAA5613795.1"/>
    <property type="molecule type" value="Genomic_DNA"/>
</dbReference>
<evidence type="ECO:0000256" key="5">
    <source>
        <dbReference type="PIRNR" id="PIRNR000410"/>
    </source>
</evidence>
<dbReference type="InterPro" id="IPR022642">
    <property type="entry name" value="CheR_C"/>
</dbReference>
<name>A0A5M6J2F6_9PROT</name>
<accession>A0A5M6J2F6</accession>
<feature type="binding site" evidence="6">
    <location>
        <begin position="219"/>
        <end position="220"/>
    </location>
    <ligand>
        <name>S-adenosyl-L-methionine</name>
        <dbReference type="ChEBI" id="CHEBI:59789"/>
    </ligand>
</feature>
<dbReference type="InterPro" id="IPR029063">
    <property type="entry name" value="SAM-dependent_MTases_sf"/>
</dbReference>
<dbReference type="EC" id="2.1.1.80" evidence="5"/>
<dbReference type="PRINTS" id="PR00996">
    <property type="entry name" value="CHERMTFRASE"/>
</dbReference>
<dbReference type="OrthoDB" id="9816309at2"/>
<dbReference type="InterPro" id="IPR000780">
    <property type="entry name" value="CheR_MeTrfase"/>
</dbReference>
<sequence length="300" mass="34252">MRRSSLRPHALAPLPAEDLLSDQQFRQLATLVEDHAGIRLPPAKKTMVEGRLRRRVRAHGLASINAYFDTFVHAGMPDDEFVHLIDAMTTNKTDFFREPDHFTFLQNEAVPHLLARRPGKMLKIWSSASSTGAEPYTIAMVMSELRLRMHNALQFSILGTDISTDALRQAALAIYPEDMMEPVPPPMLRRYVMHARDPERRTVRIVPELRRIVRYQRLNLMDASYAVDRDQDIIFCRNVLIYFDRPTQQAVIGRLCEHLRPGGYLILGHSEAAVGSYHACLHQVSPTIFLYEPAERSEAA</sequence>
<keyword evidence="9" id="KW-1185">Reference proteome</keyword>
<keyword evidence="2 5" id="KW-0489">Methyltransferase</keyword>
<dbReference type="PROSITE" id="PS50123">
    <property type="entry name" value="CHER"/>
    <property type="match status" value="1"/>
</dbReference>
<feature type="binding site" evidence="6">
    <location>
        <begin position="237"/>
        <end position="238"/>
    </location>
    <ligand>
        <name>S-adenosyl-L-methionine</name>
        <dbReference type="ChEBI" id="CHEBI:59789"/>
    </ligand>
</feature>
<dbReference type="InterPro" id="IPR036804">
    <property type="entry name" value="CheR_N_sf"/>
</dbReference>
<dbReference type="PANTHER" id="PTHR24422">
    <property type="entry name" value="CHEMOTAXIS PROTEIN METHYLTRANSFERASE"/>
    <property type="match status" value="1"/>
</dbReference>
<dbReference type="PANTHER" id="PTHR24422:SF26">
    <property type="entry name" value="CHEMOTAXIS PROTEIN METHYLTRANSFERASE"/>
    <property type="match status" value="1"/>
</dbReference>
<dbReference type="SMART" id="SM00138">
    <property type="entry name" value="MeTrc"/>
    <property type="match status" value="1"/>
</dbReference>
<dbReference type="InterPro" id="IPR026024">
    <property type="entry name" value="Chemotaxis_MeTrfase_CheR"/>
</dbReference>
<feature type="binding site" evidence="6">
    <location>
        <position position="97"/>
    </location>
    <ligand>
        <name>S-adenosyl-L-methionine</name>
        <dbReference type="ChEBI" id="CHEBI:59789"/>
    </ligand>
</feature>
<keyword evidence="4 5" id="KW-0949">S-adenosyl-L-methionine</keyword>
<dbReference type="Gene3D" id="3.40.50.150">
    <property type="entry name" value="Vaccinia Virus protein VP39"/>
    <property type="match status" value="1"/>
</dbReference>
<comment type="catalytic activity">
    <reaction evidence="1 5">
        <text>L-glutamyl-[protein] + S-adenosyl-L-methionine = [protein]-L-glutamate 5-O-methyl ester + S-adenosyl-L-homocysteine</text>
        <dbReference type="Rhea" id="RHEA:24452"/>
        <dbReference type="Rhea" id="RHEA-COMP:10208"/>
        <dbReference type="Rhea" id="RHEA-COMP:10311"/>
        <dbReference type="ChEBI" id="CHEBI:29973"/>
        <dbReference type="ChEBI" id="CHEBI:57856"/>
        <dbReference type="ChEBI" id="CHEBI:59789"/>
        <dbReference type="ChEBI" id="CHEBI:82795"/>
        <dbReference type="EC" id="2.1.1.80"/>
    </reaction>
</comment>
<evidence type="ECO:0000313" key="9">
    <source>
        <dbReference type="Proteomes" id="UP000325255"/>
    </source>
</evidence>
<dbReference type="Proteomes" id="UP000325255">
    <property type="component" value="Unassembled WGS sequence"/>
</dbReference>
<evidence type="ECO:0000313" key="8">
    <source>
        <dbReference type="EMBL" id="KAA5613795.1"/>
    </source>
</evidence>
<dbReference type="SUPFAM" id="SSF47757">
    <property type="entry name" value="Chemotaxis receptor methyltransferase CheR, N-terminal domain"/>
    <property type="match status" value="1"/>
</dbReference>
<dbReference type="Gene3D" id="1.10.155.10">
    <property type="entry name" value="Chemotaxis receptor methyltransferase CheR, N-terminal domain"/>
    <property type="match status" value="1"/>
</dbReference>
<evidence type="ECO:0000256" key="2">
    <source>
        <dbReference type="ARBA" id="ARBA00022603"/>
    </source>
</evidence>
<proteinExistence type="predicted"/>
<comment type="function">
    <text evidence="5">Methylation of the membrane-bound methyl-accepting chemotaxis proteins (MCP) to form gamma-glutamyl methyl ester residues in MCP.</text>
</comment>
<dbReference type="Pfam" id="PF01739">
    <property type="entry name" value="CheR"/>
    <property type="match status" value="1"/>
</dbReference>
<dbReference type="SUPFAM" id="SSF53335">
    <property type="entry name" value="S-adenosyl-L-methionine-dependent methyltransferases"/>
    <property type="match status" value="1"/>
</dbReference>
<dbReference type="AlphaFoldDB" id="A0A5M6J2F6"/>
<dbReference type="RefSeq" id="WP_150039178.1">
    <property type="nucleotide sequence ID" value="NZ_OW485601.1"/>
</dbReference>
<feature type="binding site" evidence="6">
    <location>
        <position position="134"/>
    </location>
    <ligand>
        <name>S-adenosyl-L-methionine</name>
        <dbReference type="ChEBI" id="CHEBI:59789"/>
    </ligand>
</feature>
<dbReference type="GO" id="GO:0032259">
    <property type="term" value="P:methylation"/>
    <property type="evidence" value="ECO:0007669"/>
    <property type="project" value="UniProtKB-KW"/>
</dbReference>
<evidence type="ECO:0000259" key="7">
    <source>
        <dbReference type="PROSITE" id="PS50123"/>
    </source>
</evidence>
<evidence type="ECO:0000256" key="6">
    <source>
        <dbReference type="PIRSR" id="PIRSR000410-1"/>
    </source>
</evidence>
<gene>
    <name evidence="8" type="ORF">F1189_03190</name>
</gene>
<feature type="binding site" evidence="6">
    <location>
        <position position="91"/>
    </location>
    <ligand>
        <name>S-adenosyl-L-methionine</name>
        <dbReference type="ChEBI" id="CHEBI:59789"/>
    </ligand>
</feature>
<dbReference type="InterPro" id="IPR050903">
    <property type="entry name" value="Bact_Chemotaxis_MeTrfase"/>
</dbReference>
<organism evidence="8 9">
    <name type="scientific">Rhodovastum atsumiense</name>
    <dbReference type="NCBI Taxonomy" id="504468"/>
    <lineage>
        <taxon>Bacteria</taxon>
        <taxon>Pseudomonadati</taxon>
        <taxon>Pseudomonadota</taxon>
        <taxon>Alphaproteobacteria</taxon>
        <taxon>Acetobacterales</taxon>
        <taxon>Acetobacteraceae</taxon>
        <taxon>Rhodovastum</taxon>
    </lineage>
</organism>
<feature type="binding site" evidence="6">
    <location>
        <position position="161"/>
    </location>
    <ligand>
        <name>S-adenosyl-L-methionine</name>
        <dbReference type="ChEBI" id="CHEBI:59789"/>
    </ligand>
</feature>
<dbReference type="Pfam" id="PF03705">
    <property type="entry name" value="CheR_N"/>
    <property type="match status" value="1"/>
</dbReference>
<protein>
    <recommendedName>
        <fullName evidence="5">Chemotaxis protein methyltransferase</fullName>
        <ecNumber evidence="5">2.1.1.80</ecNumber>
    </recommendedName>
</protein>
<evidence type="ECO:0000256" key="1">
    <source>
        <dbReference type="ARBA" id="ARBA00001541"/>
    </source>
</evidence>
<dbReference type="InterPro" id="IPR022641">
    <property type="entry name" value="CheR_N"/>
</dbReference>